<dbReference type="EMBL" id="JACJIQ010000006">
    <property type="protein sequence ID" value="MBA9077251.1"/>
    <property type="molecule type" value="Genomic_DNA"/>
</dbReference>
<dbReference type="GO" id="GO:0005975">
    <property type="term" value="P:carbohydrate metabolic process"/>
    <property type="evidence" value="ECO:0007669"/>
    <property type="project" value="InterPro"/>
</dbReference>
<dbReference type="Pfam" id="PF02837">
    <property type="entry name" value="Glyco_hydro_2_N"/>
    <property type="match status" value="1"/>
</dbReference>
<dbReference type="Gene3D" id="2.60.40.10">
    <property type="entry name" value="Immunoglobulins"/>
    <property type="match status" value="1"/>
</dbReference>
<dbReference type="InterPro" id="IPR039329">
    <property type="entry name" value="SIAE"/>
</dbReference>
<evidence type="ECO:0000313" key="6">
    <source>
        <dbReference type="Proteomes" id="UP000563094"/>
    </source>
</evidence>
<dbReference type="InterPro" id="IPR005181">
    <property type="entry name" value="SASA"/>
</dbReference>
<dbReference type="Proteomes" id="UP000563094">
    <property type="component" value="Unassembled WGS sequence"/>
</dbReference>
<evidence type="ECO:0000259" key="3">
    <source>
        <dbReference type="Pfam" id="PF02837"/>
    </source>
</evidence>
<dbReference type="InterPro" id="IPR036514">
    <property type="entry name" value="SGNH_hydro_sf"/>
</dbReference>
<dbReference type="Pfam" id="PF03629">
    <property type="entry name" value="SASA"/>
    <property type="match status" value="1"/>
</dbReference>
<feature type="domain" description="Glycosyl hydrolases family 2 sugar binding" evidence="3">
    <location>
        <begin position="266"/>
        <end position="383"/>
    </location>
</feature>
<organism evidence="5 6">
    <name type="scientific">Rufibacter quisquiliarum</name>
    <dbReference type="NCBI Taxonomy" id="1549639"/>
    <lineage>
        <taxon>Bacteria</taxon>
        <taxon>Pseudomonadati</taxon>
        <taxon>Bacteroidota</taxon>
        <taxon>Cytophagia</taxon>
        <taxon>Cytophagales</taxon>
        <taxon>Hymenobacteraceae</taxon>
        <taxon>Rufibacter</taxon>
    </lineage>
</organism>
<dbReference type="GO" id="GO:0001681">
    <property type="term" value="F:sialate O-acetylesterase activity"/>
    <property type="evidence" value="ECO:0007669"/>
    <property type="project" value="UniProtKB-EC"/>
</dbReference>
<keyword evidence="6" id="KW-1185">Reference proteome</keyword>
<dbReference type="InterPro" id="IPR006104">
    <property type="entry name" value="Glyco_hydro_2_N"/>
</dbReference>
<dbReference type="PANTHER" id="PTHR22901">
    <property type="entry name" value="SIALATE O-ACETYLESTERASE"/>
    <property type="match status" value="1"/>
</dbReference>
<evidence type="ECO:0000256" key="2">
    <source>
        <dbReference type="ARBA" id="ARBA00022801"/>
    </source>
</evidence>
<dbReference type="GO" id="GO:0004553">
    <property type="term" value="F:hydrolase activity, hydrolyzing O-glycosyl compounds"/>
    <property type="evidence" value="ECO:0007669"/>
    <property type="project" value="InterPro"/>
</dbReference>
<name>A0A839GTY5_9BACT</name>
<proteinExistence type="inferred from homology"/>
<protein>
    <submittedName>
        <fullName evidence="5">Sialate O-acetylesterase</fullName>
        <ecNumber evidence="5">3.1.1.53</ecNumber>
    </submittedName>
</protein>
<dbReference type="EC" id="3.1.1.53" evidence="5"/>
<comment type="caution">
    <text evidence="5">The sequence shown here is derived from an EMBL/GenBank/DDBJ whole genome shotgun (WGS) entry which is preliminary data.</text>
</comment>
<evidence type="ECO:0000256" key="1">
    <source>
        <dbReference type="ARBA" id="ARBA00007401"/>
    </source>
</evidence>
<dbReference type="PANTHER" id="PTHR22901:SF0">
    <property type="entry name" value="SIALATE O-ACETYLESTERASE"/>
    <property type="match status" value="1"/>
</dbReference>
<comment type="similarity">
    <text evidence="1">Belongs to the glycosyl hydrolase 2 family.</text>
</comment>
<dbReference type="RefSeq" id="WP_343049642.1">
    <property type="nucleotide sequence ID" value="NZ_JACJIQ010000006.1"/>
</dbReference>
<gene>
    <name evidence="5" type="ORF">FHS90_001962</name>
</gene>
<sequence>MLNVNKRISPSFKERLLLLAVLLLSATTAFCNITLPRLISDGMVLQRDTPLKLWGWASPKEKVTLTFAGKQYTATADQEGNWMIMLPAQPAGGPHELHFQGENQVAVRDVLFGDVWLCSGQSNIELTMDRVKYKYPEVVQQVNLPQVRQFEVPDVYDFQGPRKEVRGGQWLPATTQNILKFSAVGFFFARDLHQKYQVPIGLINAALGGSPAEAWMSENALKPFPAAYQEAQQYKDQNFIKQIEEKDRDVLNSWYARLNQTDEGLKNNWRSATLNDADWKTMNLPGFWADGELGNVNGVVWFRREVQIPASLAGKSAEILLGTIVDADSVFINGQFVGTTSYQYPPRRYKIPANLLKEGKNVVTVRVINSGGRGGFVPNKPYYILAGEEQIDLTGPWKYRLGAKMDPLPGSTVIRWKPTGLYNAMIAPLTNYSLKGVLWYQGESNAGRPGDYAALMKFLIINWRAQWNQGNFPFLLVQLPNFMAPKTTPQESNWAAMRQAQLETLAVPNTGMAVAIDAGEANDIHPLDKQTVGHRLALVAQRVAYGDKNVVATGPLLKCMKRKRDKLVLTFTNTGSGLVSKDGKPLSYFAIAGSDHNFVWAKAEVKGKKVTVWNDAVEKPVKVRYAWADNPEGANLYNQEGLPASPFEAAVGEKK</sequence>
<keyword evidence="2 5" id="KW-0378">Hydrolase</keyword>
<dbReference type="Gene3D" id="3.40.50.1110">
    <property type="entry name" value="SGNH hydrolase"/>
    <property type="match status" value="1"/>
</dbReference>
<dbReference type="AlphaFoldDB" id="A0A839GTY5"/>
<evidence type="ECO:0000313" key="5">
    <source>
        <dbReference type="EMBL" id="MBA9077251.1"/>
    </source>
</evidence>
<dbReference type="InterPro" id="IPR008979">
    <property type="entry name" value="Galactose-bd-like_sf"/>
</dbReference>
<dbReference type="SUPFAM" id="SSF49785">
    <property type="entry name" value="Galactose-binding domain-like"/>
    <property type="match status" value="1"/>
</dbReference>
<dbReference type="SUPFAM" id="SSF52266">
    <property type="entry name" value="SGNH hydrolase"/>
    <property type="match status" value="1"/>
</dbReference>
<evidence type="ECO:0000259" key="4">
    <source>
        <dbReference type="Pfam" id="PF03629"/>
    </source>
</evidence>
<dbReference type="InterPro" id="IPR013783">
    <property type="entry name" value="Ig-like_fold"/>
</dbReference>
<dbReference type="Gene3D" id="2.60.120.260">
    <property type="entry name" value="Galactose-binding domain-like"/>
    <property type="match status" value="1"/>
</dbReference>
<reference evidence="5 6" key="1">
    <citation type="submission" date="2020-08" db="EMBL/GenBank/DDBJ databases">
        <title>Genomic Encyclopedia of Type Strains, Phase IV (KMG-IV): sequencing the most valuable type-strain genomes for metagenomic binning, comparative biology and taxonomic classification.</title>
        <authorList>
            <person name="Goeker M."/>
        </authorList>
    </citation>
    <scope>NUCLEOTIDE SEQUENCE [LARGE SCALE GENOMIC DNA]</scope>
    <source>
        <strain evidence="5 6">DSM 29854</strain>
    </source>
</reference>
<feature type="domain" description="Sialate O-acetylesterase" evidence="4">
    <location>
        <begin position="410"/>
        <end position="537"/>
    </location>
</feature>
<accession>A0A839GTY5</accession>